<protein>
    <submittedName>
        <fullName evidence="4">TPR_REGION domain-containing protein</fullName>
    </submittedName>
</protein>
<dbReference type="GO" id="GO:0005814">
    <property type="term" value="C:centriole"/>
    <property type="evidence" value="ECO:0007669"/>
    <property type="project" value="TreeGrafter"/>
</dbReference>
<gene>
    <name evidence="2" type="ORF">SBAD_LOCUS9751</name>
</gene>
<dbReference type="Gene3D" id="1.25.40.10">
    <property type="entry name" value="Tetratricopeptide repeat domain"/>
    <property type="match status" value="1"/>
</dbReference>
<dbReference type="SMART" id="SM00028">
    <property type="entry name" value="TPR"/>
    <property type="match status" value="2"/>
</dbReference>
<organism evidence="4">
    <name type="scientific">Soboliphyme baturini</name>
    <dbReference type="NCBI Taxonomy" id="241478"/>
    <lineage>
        <taxon>Eukaryota</taxon>
        <taxon>Metazoa</taxon>
        <taxon>Ecdysozoa</taxon>
        <taxon>Nematoda</taxon>
        <taxon>Enoplea</taxon>
        <taxon>Dorylaimia</taxon>
        <taxon>Dioctophymatida</taxon>
        <taxon>Dioctophymatoidea</taxon>
        <taxon>Soboliphymatidae</taxon>
        <taxon>Soboliphyme</taxon>
    </lineage>
</organism>
<dbReference type="GO" id="GO:0097730">
    <property type="term" value="C:non-motile cilium"/>
    <property type="evidence" value="ECO:0007669"/>
    <property type="project" value="TreeGrafter"/>
</dbReference>
<dbReference type="EMBL" id="UZAM01013117">
    <property type="protein sequence ID" value="VDP25600.1"/>
    <property type="molecule type" value="Genomic_DNA"/>
</dbReference>
<name>A0A183J1K3_9BILA</name>
<dbReference type="Proteomes" id="UP000270296">
    <property type="component" value="Unassembled WGS sequence"/>
</dbReference>
<dbReference type="SUPFAM" id="SSF48452">
    <property type="entry name" value="TPR-like"/>
    <property type="match status" value="1"/>
</dbReference>
<dbReference type="Pfam" id="PF12895">
    <property type="entry name" value="ANAPC3"/>
    <property type="match status" value="1"/>
</dbReference>
<dbReference type="GO" id="GO:0036064">
    <property type="term" value="C:ciliary basal body"/>
    <property type="evidence" value="ECO:0007669"/>
    <property type="project" value="TreeGrafter"/>
</dbReference>
<dbReference type="GO" id="GO:0042073">
    <property type="term" value="P:intraciliary transport"/>
    <property type="evidence" value="ECO:0007669"/>
    <property type="project" value="TreeGrafter"/>
</dbReference>
<evidence type="ECO:0000313" key="3">
    <source>
        <dbReference type="Proteomes" id="UP000270296"/>
    </source>
</evidence>
<dbReference type="PANTHER" id="PTHR44117:SF1">
    <property type="entry name" value="INTRAFLAGELLAR TRANSPORT PROTEIN 88 HOMOLOG"/>
    <property type="match status" value="1"/>
</dbReference>
<dbReference type="PROSITE" id="PS50005">
    <property type="entry name" value="TPR"/>
    <property type="match status" value="2"/>
</dbReference>
<feature type="repeat" description="TPR" evidence="1">
    <location>
        <begin position="56"/>
        <end position="89"/>
    </location>
</feature>
<dbReference type="GO" id="GO:1905515">
    <property type="term" value="P:non-motile cilium assembly"/>
    <property type="evidence" value="ECO:0007669"/>
    <property type="project" value="TreeGrafter"/>
</dbReference>
<reference evidence="2 3" key="2">
    <citation type="submission" date="2018-11" db="EMBL/GenBank/DDBJ databases">
        <authorList>
            <consortium name="Pathogen Informatics"/>
        </authorList>
    </citation>
    <scope>NUCLEOTIDE SEQUENCE [LARGE SCALE GENOMIC DNA]</scope>
</reference>
<dbReference type="AlphaFoldDB" id="A0A183J1K3"/>
<dbReference type="OrthoDB" id="1926212at2759"/>
<evidence type="ECO:0000313" key="4">
    <source>
        <dbReference type="WBParaSite" id="SBAD_0001010101-mRNA-1"/>
    </source>
</evidence>
<dbReference type="PANTHER" id="PTHR44117">
    <property type="entry name" value="INTRAFLAGELLAR TRANSPORT PROTEIN 88 HOMOLOG"/>
    <property type="match status" value="1"/>
</dbReference>
<dbReference type="GO" id="GO:0019894">
    <property type="term" value="F:kinesin binding"/>
    <property type="evidence" value="ECO:0007669"/>
    <property type="project" value="TreeGrafter"/>
</dbReference>
<evidence type="ECO:0000313" key="2">
    <source>
        <dbReference type="EMBL" id="VDP25600.1"/>
    </source>
</evidence>
<dbReference type="WBParaSite" id="SBAD_0001010101-mRNA-1">
    <property type="protein sequence ID" value="SBAD_0001010101-mRNA-1"/>
    <property type="gene ID" value="SBAD_0001010101"/>
</dbReference>
<accession>A0A183J1K3</accession>
<feature type="repeat" description="TPR" evidence="1">
    <location>
        <begin position="22"/>
        <end position="55"/>
    </location>
</feature>
<keyword evidence="3" id="KW-1185">Reference proteome</keyword>
<sequence length="139" mass="15985">QDNFDEAKFYADKTLASDKYNPEALINRGNVAFALGRYSEAQEYYRAAWSSESTSFRALYNMGLAYENMNQYEAALDCFNKLRGAFPHDAQILCNIARMYMQASCIVPNDPFILAKIAELYERESGNPQALQYYHEVMK</sequence>
<dbReference type="GO" id="GO:0097546">
    <property type="term" value="C:ciliary base"/>
    <property type="evidence" value="ECO:0007669"/>
    <property type="project" value="TreeGrafter"/>
</dbReference>
<keyword evidence="1" id="KW-0802">TPR repeat</keyword>
<evidence type="ECO:0000256" key="1">
    <source>
        <dbReference type="PROSITE-ProRule" id="PRU00339"/>
    </source>
</evidence>
<reference evidence="4" key="1">
    <citation type="submission" date="2016-06" db="UniProtKB">
        <authorList>
            <consortium name="WormBaseParasite"/>
        </authorList>
    </citation>
    <scope>IDENTIFICATION</scope>
</reference>
<proteinExistence type="predicted"/>
<dbReference type="InterPro" id="IPR019734">
    <property type="entry name" value="TPR_rpt"/>
</dbReference>
<dbReference type="InterPro" id="IPR011990">
    <property type="entry name" value="TPR-like_helical_dom_sf"/>
</dbReference>